<dbReference type="AlphaFoldDB" id="A0A7K0D355"/>
<dbReference type="Proteomes" id="UP000438448">
    <property type="component" value="Unassembled WGS sequence"/>
</dbReference>
<comment type="caution">
    <text evidence="8">The sequence shown here is derived from an EMBL/GenBank/DDBJ whole genome shotgun (WGS) entry which is preliminary data.</text>
</comment>
<evidence type="ECO:0000259" key="6">
    <source>
        <dbReference type="Pfam" id="PF00441"/>
    </source>
</evidence>
<accession>A0A7K0D355</accession>
<dbReference type="InterPro" id="IPR013786">
    <property type="entry name" value="AcylCoA_DH/ox_N"/>
</dbReference>
<feature type="domain" description="Acyl-CoA dehydrogenase/oxidase C-terminal" evidence="6">
    <location>
        <begin position="225"/>
        <end position="346"/>
    </location>
</feature>
<dbReference type="InterPro" id="IPR036250">
    <property type="entry name" value="AcylCo_DH-like_C"/>
</dbReference>
<dbReference type="OrthoDB" id="8677713at2"/>
<dbReference type="EC" id="1.3.99.-" evidence="8"/>
<dbReference type="PANTHER" id="PTHR43884:SF20">
    <property type="entry name" value="ACYL-COA DEHYDROGENASE FADE28"/>
    <property type="match status" value="1"/>
</dbReference>
<evidence type="ECO:0000256" key="2">
    <source>
        <dbReference type="ARBA" id="ARBA00009347"/>
    </source>
</evidence>
<dbReference type="EMBL" id="WEGK01000006">
    <property type="protein sequence ID" value="MQY20148.1"/>
    <property type="molecule type" value="Genomic_DNA"/>
</dbReference>
<name>A0A7K0D355_9NOCA</name>
<dbReference type="SUPFAM" id="SSF47203">
    <property type="entry name" value="Acyl-CoA dehydrogenase C-terminal domain-like"/>
    <property type="match status" value="1"/>
</dbReference>
<dbReference type="Pfam" id="PF00441">
    <property type="entry name" value="Acyl-CoA_dh_1"/>
    <property type="match status" value="1"/>
</dbReference>
<keyword evidence="4" id="KW-0274">FAD</keyword>
<evidence type="ECO:0000313" key="8">
    <source>
        <dbReference type="EMBL" id="MQY20148.1"/>
    </source>
</evidence>
<protein>
    <submittedName>
        <fullName evidence="8">Acyl-CoA dehydrogenase FadE34</fullName>
        <ecNumber evidence="8">1.3.99.-</ecNumber>
    </submittedName>
</protein>
<evidence type="ECO:0000256" key="5">
    <source>
        <dbReference type="ARBA" id="ARBA00023002"/>
    </source>
</evidence>
<dbReference type="PANTHER" id="PTHR43884">
    <property type="entry name" value="ACYL-COA DEHYDROGENASE"/>
    <property type="match status" value="1"/>
</dbReference>
<organism evidence="8 9">
    <name type="scientific">Nocardia macrotermitis</name>
    <dbReference type="NCBI Taxonomy" id="2585198"/>
    <lineage>
        <taxon>Bacteria</taxon>
        <taxon>Bacillati</taxon>
        <taxon>Actinomycetota</taxon>
        <taxon>Actinomycetes</taxon>
        <taxon>Mycobacteriales</taxon>
        <taxon>Nocardiaceae</taxon>
        <taxon>Nocardia</taxon>
    </lineage>
</organism>
<comment type="similarity">
    <text evidence="2">Belongs to the acyl-CoA dehydrogenase family.</text>
</comment>
<sequence length="371" mass="39430">MNLELTPEQLALRDSVRRCLKAGADLSNSTSDARGHDSLAGLDLAGLLIPESHGGAGASMVDAGVVLEEIGRALDSGPWLSSSVAVPRVIARAGVTDSAATLLTAIANGSTTATIGLSGAHEPTVRATFDRPEPARHPDDPVTLDGSIAEIPDADIAQTLLVVARHGTNLGLFTVEIPTAGAEFEQLPSLSRPLCRATLYNAPARYLGEITTESLSAATDDILIATATDALGAAQALFDLTIDHTRTRRQFDRPIAAFQAVQHLCVDMYETIELTRGGVLHGLWAADTAPHTDHHLAAIRLKAFSAELATVAETAIQIFGGIGYTWEHPAHRYLERLLSWTAFLGHPDRYLREIGHELTTSIEPTGPPPHP</sequence>
<dbReference type="InterPro" id="IPR009075">
    <property type="entry name" value="AcylCo_DH/oxidase_C"/>
</dbReference>
<dbReference type="GO" id="GO:0003995">
    <property type="term" value="F:acyl-CoA dehydrogenase activity"/>
    <property type="evidence" value="ECO:0007669"/>
    <property type="project" value="TreeGrafter"/>
</dbReference>
<dbReference type="InterPro" id="IPR009100">
    <property type="entry name" value="AcylCoA_DH/oxidase_NM_dom_sf"/>
</dbReference>
<evidence type="ECO:0000256" key="4">
    <source>
        <dbReference type="ARBA" id="ARBA00022827"/>
    </source>
</evidence>
<evidence type="ECO:0000313" key="9">
    <source>
        <dbReference type="Proteomes" id="UP000438448"/>
    </source>
</evidence>
<dbReference type="Gene3D" id="1.20.140.10">
    <property type="entry name" value="Butyryl-CoA Dehydrogenase, subunit A, domain 3"/>
    <property type="match status" value="1"/>
</dbReference>
<gene>
    <name evidence="8" type="ORF">NRB20_32440</name>
</gene>
<dbReference type="GO" id="GO:0050660">
    <property type="term" value="F:flavin adenine dinucleotide binding"/>
    <property type="evidence" value="ECO:0007669"/>
    <property type="project" value="InterPro"/>
</dbReference>
<evidence type="ECO:0000256" key="3">
    <source>
        <dbReference type="ARBA" id="ARBA00022630"/>
    </source>
</evidence>
<feature type="domain" description="Acyl-CoA dehydrogenase/oxidase N-terminal" evidence="7">
    <location>
        <begin position="6"/>
        <end position="109"/>
    </location>
</feature>
<evidence type="ECO:0000259" key="7">
    <source>
        <dbReference type="Pfam" id="PF02771"/>
    </source>
</evidence>
<keyword evidence="9" id="KW-1185">Reference proteome</keyword>
<dbReference type="SUPFAM" id="SSF56645">
    <property type="entry name" value="Acyl-CoA dehydrogenase NM domain-like"/>
    <property type="match status" value="1"/>
</dbReference>
<reference evidence="8 9" key="1">
    <citation type="submission" date="2019-10" db="EMBL/GenBank/DDBJ databases">
        <title>Nocardia macrotermitis sp. nov. and Nocardia aurantia sp. nov., isolated from the gut of fungus growing-termite Macrotermes natalensis.</title>
        <authorList>
            <person name="Benndorf R."/>
            <person name="Schwitalla J."/>
            <person name="Martin K."/>
            <person name="De Beer W."/>
            <person name="Kaster A.-K."/>
            <person name="Vollmers J."/>
            <person name="Poulsen M."/>
            <person name="Beemelmanns C."/>
        </authorList>
    </citation>
    <scope>NUCLEOTIDE SEQUENCE [LARGE SCALE GENOMIC DNA]</scope>
    <source>
        <strain evidence="8 9">RB20</strain>
    </source>
</reference>
<dbReference type="Pfam" id="PF02771">
    <property type="entry name" value="Acyl-CoA_dh_N"/>
    <property type="match status" value="1"/>
</dbReference>
<proteinExistence type="inferred from homology"/>
<evidence type="ECO:0000256" key="1">
    <source>
        <dbReference type="ARBA" id="ARBA00001974"/>
    </source>
</evidence>
<dbReference type="InterPro" id="IPR037069">
    <property type="entry name" value="AcylCoA_DH/ox_N_sf"/>
</dbReference>
<dbReference type="RefSeq" id="WP_153410929.1">
    <property type="nucleotide sequence ID" value="NZ_WEGK01000006.1"/>
</dbReference>
<keyword evidence="5 8" id="KW-0560">Oxidoreductase</keyword>
<dbReference type="Gene3D" id="1.10.540.10">
    <property type="entry name" value="Acyl-CoA dehydrogenase/oxidase, N-terminal domain"/>
    <property type="match status" value="1"/>
</dbReference>
<comment type="cofactor">
    <cofactor evidence="1">
        <name>FAD</name>
        <dbReference type="ChEBI" id="CHEBI:57692"/>
    </cofactor>
</comment>
<keyword evidence="3" id="KW-0285">Flavoprotein</keyword>